<accession>A0ABQ4ZB61</accession>
<protein>
    <recommendedName>
        <fullName evidence="4">Reverse transcriptase domain-containing protein</fullName>
    </recommendedName>
</protein>
<evidence type="ECO:0000313" key="3">
    <source>
        <dbReference type="Proteomes" id="UP001151760"/>
    </source>
</evidence>
<feature type="compositionally biased region" description="Basic and acidic residues" evidence="1">
    <location>
        <begin position="55"/>
        <end position="71"/>
    </location>
</feature>
<dbReference type="PANTHER" id="PTHR24559">
    <property type="entry name" value="TRANSPOSON TY3-I GAG-POL POLYPROTEIN"/>
    <property type="match status" value="1"/>
</dbReference>
<feature type="compositionally biased region" description="Basic and acidic residues" evidence="1">
    <location>
        <begin position="80"/>
        <end position="101"/>
    </location>
</feature>
<dbReference type="Gene3D" id="3.10.10.10">
    <property type="entry name" value="HIV Type 1 Reverse Transcriptase, subunit A, domain 1"/>
    <property type="match status" value="1"/>
</dbReference>
<sequence>MIKFPTTNRITTVKTKKETLHECQRMEEAQGPVLEGRITFPQILALGSEGTTNTSREEMQVQTKEGGEPKDTVQPPPSPPERDTQIDKKIEGKDKHPERRSKASLQRKWSFMTTIHTKPLLSEETCPARTQDVPTHRAEGAKEMKHSSKQEKNIKKLDDSWRMCIDFKDLNKACLKDLYLLPEMDWKIESLMRNLEAYVDDIVIKSKTETEMIKDVEETLLTLKKGKSIKSKGRGKHALTKQPEAKQRLSGKLAALNSFFSKAAEKALPCLDTSKSVKQKGLSLDSKRRRSILGNEETDNGATNLNGPKEGRRTHGLPISGQQSS</sequence>
<dbReference type="PANTHER" id="PTHR24559:SF444">
    <property type="entry name" value="REVERSE TRANSCRIPTASE DOMAIN-CONTAINING PROTEIN"/>
    <property type="match status" value="1"/>
</dbReference>
<dbReference type="SUPFAM" id="SSF56672">
    <property type="entry name" value="DNA/RNA polymerases"/>
    <property type="match status" value="1"/>
</dbReference>
<dbReference type="Proteomes" id="UP001151760">
    <property type="component" value="Unassembled WGS sequence"/>
</dbReference>
<name>A0ABQ4ZB61_9ASTR</name>
<feature type="region of interest" description="Disordered" evidence="1">
    <location>
        <begin position="44"/>
        <end position="107"/>
    </location>
</feature>
<dbReference type="EMBL" id="BQNB010011122">
    <property type="protein sequence ID" value="GJS86407.1"/>
    <property type="molecule type" value="Genomic_DNA"/>
</dbReference>
<reference evidence="2" key="1">
    <citation type="journal article" date="2022" name="Int. J. Mol. Sci.">
        <title>Draft Genome of Tanacetum Coccineum: Genomic Comparison of Closely Related Tanacetum-Family Plants.</title>
        <authorList>
            <person name="Yamashiro T."/>
            <person name="Shiraishi A."/>
            <person name="Nakayama K."/>
            <person name="Satake H."/>
        </authorList>
    </citation>
    <scope>NUCLEOTIDE SEQUENCE</scope>
</reference>
<proteinExistence type="predicted"/>
<feature type="region of interest" description="Disordered" evidence="1">
    <location>
        <begin position="275"/>
        <end position="325"/>
    </location>
</feature>
<dbReference type="InterPro" id="IPR053134">
    <property type="entry name" value="RNA-dir_DNA_polymerase"/>
</dbReference>
<gene>
    <name evidence="2" type="ORF">Tco_0769043</name>
</gene>
<evidence type="ECO:0000256" key="1">
    <source>
        <dbReference type="SAM" id="MobiDB-lite"/>
    </source>
</evidence>
<keyword evidence="3" id="KW-1185">Reference proteome</keyword>
<evidence type="ECO:0000313" key="2">
    <source>
        <dbReference type="EMBL" id="GJS86407.1"/>
    </source>
</evidence>
<comment type="caution">
    <text evidence="2">The sequence shown here is derived from an EMBL/GenBank/DDBJ whole genome shotgun (WGS) entry which is preliminary data.</text>
</comment>
<organism evidence="2 3">
    <name type="scientific">Tanacetum coccineum</name>
    <dbReference type="NCBI Taxonomy" id="301880"/>
    <lineage>
        <taxon>Eukaryota</taxon>
        <taxon>Viridiplantae</taxon>
        <taxon>Streptophyta</taxon>
        <taxon>Embryophyta</taxon>
        <taxon>Tracheophyta</taxon>
        <taxon>Spermatophyta</taxon>
        <taxon>Magnoliopsida</taxon>
        <taxon>eudicotyledons</taxon>
        <taxon>Gunneridae</taxon>
        <taxon>Pentapetalae</taxon>
        <taxon>asterids</taxon>
        <taxon>campanulids</taxon>
        <taxon>Asterales</taxon>
        <taxon>Asteraceae</taxon>
        <taxon>Asteroideae</taxon>
        <taxon>Anthemideae</taxon>
        <taxon>Anthemidinae</taxon>
        <taxon>Tanacetum</taxon>
    </lineage>
</organism>
<reference evidence="2" key="2">
    <citation type="submission" date="2022-01" db="EMBL/GenBank/DDBJ databases">
        <authorList>
            <person name="Yamashiro T."/>
            <person name="Shiraishi A."/>
            <person name="Satake H."/>
            <person name="Nakayama K."/>
        </authorList>
    </citation>
    <scope>NUCLEOTIDE SEQUENCE</scope>
</reference>
<evidence type="ECO:0008006" key="4">
    <source>
        <dbReference type="Google" id="ProtNLM"/>
    </source>
</evidence>
<dbReference type="InterPro" id="IPR043502">
    <property type="entry name" value="DNA/RNA_pol_sf"/>
</dbReference>